<dbReference type="GO" id="GO:0016002">
    <property type="term" value="F:sulfite reductase activity"/>
    <property type="evidence" value="ECO:0007669"/>
    <property type="project" value="TreeGrafter"/>
</dbReference>
<dbReference type="GO" id="GO:0051539">
    <property type="term" value="F:4 iron, 4 sulfur cluster binding"/>
    <property type="evidence" value="ECO:0007669"/>
    <property type="project" value="UniProtKB-KW"/>
</dbReference>
<dbReference type="EC" id="1.8.99.3" evidence="7"/>
<dbReference type="GO" id="GO:0000103">
    <property type="term" value="P:sulfate assimilation"/>
    <property type="evidence" value="ECO:0007669"/>
    <property type="project" value="TreeGrafter"/>
</dbReference>
<protein>
    <submittedName>
        <fullName evidence="7">Dissimilatory sulfite reductase, alpha subunit</fullName>
        <ecNumber evidence="7">1.8.99.3</ecNumber>
    </submittedName>
</protein>
<feature type="domain" description="Nitrite/sulphite reductase 4Fe-4S" evidence="5">
    <location>
        <begin position="154"/>
        <end position="369"/>
    </location>
</feature>
<keyword evidence="7" id="KW-0560">Oxidoreductase</keyword>
<dbReference type="InterPro" id="IPR011806">
    <property type="entry name" value="DsrA"/>
</dbReference>
<sequence>MSMKHQTPLLDELEKGTFPSFVKEIKRAAEHSDYAQDLLGLLELSYKEKVTHWKHGGIVGVRGYGAGVIGRYSDIPDQFPGVAHFHTVRVNQPSGFFYTTKALREICEVWDKYGSGLTNMHGSTGDIILLGTKTENLEPIFAELSSKGWDLGGSGSAVRTPSCCLGAARCEWANIDAMSVTNEITQHYQDEMHRPAFPYKFKFKVAGCAVDCIASIARADMSIIGTWRGDIRIDQSEVKNYAQNGMDIEKEIVDMCPTECISWDGSEFKIDNDDCNRCMHCIAKMTKALRPGTEKGATILLGSKAPIVTGALMSWVIVPFMKMEPPYTELFELVDKIWEWWDEYGKNRERIGELIERLSFTTFLKEVGLKPQPAMVKEPRRDPFFFWSEEDLEK</sequence>
<dbReference type="SUPFAM" id="SSF56014">
    <property type="entry name" value="Nitrite and sulphite reductase 4Fe-4S domain-like"/>
    <property type="match status" value="1"/>
</dbReference>
<dbReference type="InterPro" id="IPR006067">
    <property type="entry name" value="NO2/SO3_Rdtase_4Fe4S_dom"/>
</dbReference>
<dbReference type="InterPro" id="IPR005117">
    <property type="entry name" value="NiRdtase/SiRdtase_haem-b_fer"/>
</dbReference>
<dbReference type="Gene3D" id="6.10.140.1420">
    <property type="match status" value="1"/>
</dbReference>
<dbReference type="NCBIfam" id="TIGR02064">
    <property type="entry name" value="dsrA"/>
    <property type="match status" value="1"/>
</dbReference>
<dbReference type="Pfam" id="PF03460">
    <property type="entry name" value="NIR_SIR_ferr"/>
    <property type="match status" value="1"/>
</dbReference>
<evidence type="ECO:0000259" key="5">
    <source>
        <dbReference type="Pfam" id="PF01077"/>
    </source>
</evidence>
<evidence type="ECO:0000313" key="7">
    <source>
        <dbReference type="EMBL" id="VAX26844.1"/>
    </source>
</evidence>
<dbReference type="SUPFAM" id="SSF54862">
    <property type="entry name" value="4Fe-4S ferredoxins"/>
    <property type="match status" value="1"/>
</dbReference>
<keyword evidence="3" id="KW-0408">Iron</keyword>
<dbReference type="AlphaFoldDB" id="A0A3B1CSG0"/>
<feature type="domain" description="Nitrite/Sulfite reductase ferredoxin-like" evidence="6">
    <location>
        <begin position="84"/>
        <end position="145"/>
    </location>
</feature>
<evidence type="ECO:0000256" key="3">
    <source>
        <dbReference type="ARBA" id="ARBA00023004"/>
    </source>
</evidence>
<proteinExistence type="predicted"/>
<dbReference type="GO" id="GO:0046872">
    <property type="term" value="F:metal ion binding"/>
    <property type="evidence" value="ECO:0007669"/>
    <property type="project" value="UniProtKB-KW"/>
</dbReference>
<gene>
    <name evidence="7" type="ORF">MNBD_NITROSPIRAE02-365</name>
</gene>
<keyword evidence="2" id="KW-0479">Metal-binding</keyword>
<dbReference type="GO" id="GO:0050311">
    <property type="term" value="F:sulfite reductase (ferredoxin) activity"/>
    <property type="evidence" value="ECO:0007669"/>
    <property type="project" value="TreeGrafter"/>
</dbReference>
<dbReference type="PANTHER" id="PTHR11493">
    <property type="entry name" value="SULFITE REDUCTASE [NADPH] SUBUNIT BETA-RELATED"/>
    <property type="match status" value="1"/>
</dbReference>
<dbReference type="Gene3D" id="3.30.70.20">
    <property type="match status" value="1"/>
</dbReference>
<dbReference type="Gene3D" id="3.30.70.2500">
    <property type="match status" value="1"/>
</dbReference>
<accession>A0A3B1CSG0</accession>
<keyword evidence="4" id="KW-0411">Iron-sulfur</keyword>
<dbReference type="PANTHER" id="PTHR11493:SF54">
    <property type="entry name" value="ANAEROBIC SULFITE REDUCTASE SUBUNIT C"/>
    <property type="match status" value="1"/>
</dbReference>
<evidence type="ECO:0000256" key="2">
    <source>
        <dbReference type="ARBA" id="ARBA00022723"/>
    </source>
</evidence>
<dbReference type="InterPro" id="IPR036136">
    <property type="entry name" value="Nit/Sulf_reduc_fer-like_dom_sf"/>
</dbReference>
<dbReference type="GO" id="GO:0020037">
    <property type="term" value="F:heme binding"/>
    <property type="evidence" value="ECO:0007669"/>
    <property type="project" value="InterPro"/>
</dbReference>
<organism evidence="7">
    <name type="scientific">hydrothermal vent metagenome</name>
    <dbReference type="NCBI Taxonomy" id="652676"/>
    <lineage>
        <taxon>unclassified sequences</taxon>
        <taxon>metagenomes</taxon>
        <taxon>ecological metagenomes</taxon>
    </lineage>
</organism>
<dbReference type="Pfam" id="PF01077">
    <property type="entry name" value="NIR_SIR"/>
    <property type="match status" value="1"/>
</dbReference>
<evidence type="ECO:0000256" key="1">
    <source>
        <dbReference type="ARBA" id="ARBA00022485"/>
    </source>
</evidence>
<dbReference type="EMBL" id="UOGH01000012">
    <property type="protein sequence ID" value="VAX26844.1"/>
    <property type="molecule type" value="Genomic_DNA"/>
</dbReference>
<reference evidence="7" key="1">
    <citation type="submission" date="2018-06" db="EMBL/GenBank/DDBJ databases">
        <authorList>
            <person name="Zhirakovskaya E."/>
        </authorList>
    </citation>
    <scope>NUCLEOTIDE SEQUENCE</scope>
</reference>
<evidence type="ECO:0000259" key="6">
    <source>
        <dbReference type="Pfam" id="PF03460"/>
    </source>
</evidence>
<dbReference type="GO" id="GO:0018551">
    <property type="term" value="F:dissimilatory sulfite reductase (NADH) activity"/>
    <property type="evidence" value="ECO:0007669"/>
    <property type="project" value="InterPro"/>
</dbReference>
<name>A0A3B1CSG0_9ZZZZ</name>
<keyword evidence="1" id="KW-0004">4Fe-4S</keyword>
<dbReference type="InterPro" id="IPR045169">
    <property type="entry name" value="NO2/SO3_Rdtase_4Fe4S_prot"/>
</dbReference>
<dbReference type="GO" id="GO:0009337">
    <property type="term" value="C:sulfite reductase complex (NADPH)"/>
    <property type="evidence" value="ECO:0007669"/>
    <property type="project" value="TreeGrafter"/>
</dbReference>
<evidence type="ECO:0000256" key="4">
    <source>
        <dbReference type="ARBA" id="ARBA00023014"/>
    </source>
</evidence>
<dbReference type="Gene3D" id="3.30.413.10">
    <property type="entry name" value="Sulfite Reductase Hemoprotein, domain 1"/>
    <property type="match status" value="1"/>
</dbReference>
<dbReference type="SUPFAM" id="SSF55124">
    <property type="entry name" value="Nitrite/Sulfite reductase N-terminal domain-like"/>
    <property type="match status" value="1"/>
</dbReference>
<dbReference type="InterPro" id="IPR045854">
    <property type="entry name" value="NO2/SO3_Rdtase_4Fe4S_sf"/>
</dbReference>